<dbReference type="Gene3D" id="2.80.10.50">
    <property type="match status" value="3"/>
</dbReference>
<proteinExistence type="predicted"/>
<dbReference type="PANTHER" id="PTHR42754">
    <property type="entry name" value="ENDOGLUCANASE"/>
    <property type="match status" value="1"/>
</dbReference>
<dbReference type="NCBIfam" id="TIGR02608">
    <property type="entry name" value="delta_60_rpt"/>
    <property type="match status" value="7"/>
</dbReference>
<name>A0A832G759_9BACT</name>
<dbReference type="PANTHER" id="PTHR42754:SF1">
    <property type="entry name" value="LIPOPROTEIN"/>
    <property type="match status" value="1"/>
</dbReference>
<dbReference type="Pfam" id="PF17164">
    <property type="entry name" value="DUF5122"/>
    <property type="match status" value="7"/>
</dbReference>
<dbReference type="InterPro" id="IPR026444">
    <property type="entry name" value="Secre_tail"/>
</dbReference>
<organism evidence="1">
    <name type="scientific">Ignavibacterium album</name>
    <dbReference type="NCBI Taxonomy" id="591197"/>
    <lineage>
        <taxon>Bacteria</taxon>
        <taxon>Pseudomonadati</taxon>
        <taxon>Ignavibacteriota</taxon>
        <taxon>Ignavibacteria</taxon>
        <taxon>Ignavibacteriales</taxon>
        <taxon>Ignavibacteriaceae</taxon>
        <taxon>Ignavibacterium</taxon>
    </lineage>
</organism>
<gene>
    <name evidence="1" type="ORF">ENS56_01420</name>
</gene>
<protein>
    <submittedName>
        <fullName evidence="1">T9SS type A sorting domain-containing protein</fullName>
    </submittedName>
</protein>
<dbReference type="SUPFAM" id="SSF101898">
    <property type="entry name" value="NHL repeat"/>
    <property type="match status" value="1"/>
</dbReference>
<dbReference type="EMBL" id="DSVI01000004">
    <property type="protein sequence ID" value="HGT46677.1"/>
    <property type="molecule type" value="Genomic_DNA"/>
</dbReference>
<reference evidence="1" key="1">
    <citation type="journal article" date="2020" name="mSystems">
        <title>Genome- and Community-Level Interaction Insights into Carbon Utilization and Element Cycling Functions of Hydrothermarchaeota in Hydrothermal Sediment.</title>
        <authorList>
            <person name="Zhou Z."/>
            <person name="Liu Y."/>
            <person name="Xu W."/>
            <person name="Pan J."/>
            <person name="Luo Z.H."/>
            <person name="Li M."/>
        </authorList>
    </citation>
    <scope>NUCLEOTIDE SEQUENCE [LARGE SCALE GENOMIC DNA]</scope>
    <source>
        <strain evidence="1">SpSt-500</strain>
    </source>
</reference>
<sequence length="531" mass="59018">MRTIKLKGLFSLILLFISILINSIQAQSIFDSGFGNNGIVIPQIKSFNNGSWSLSVQSDNKIIIAGWAYTDEETPSDIAISRIFENGELDTAFNSTGLFSIGNSTWEDAYTSTIQTDAKILVAGRFYNGRSWDFLIIRFNEDGSLDTTFAQKGYTTKDFGKDDRAFSVDIQSDGKILLCGFVERFNWDFALARFNADGSIDTTFGEKGSTILNIGSYNDVAFSIKAQQDGKIIVCGWTYIFGSWDFALVRLNPDGSLDKTFGSNGIVTTDYHRLYNTAHSLAIQSDGKYVAAGYTEKPDSPDSDIMLVRYNTDGTIDKSFGNDGIVLADYKGADDFSWVIKTDKYDKLVVGGNVTINGLKMIQVARFNSDGSPDISFGENGILVTQIFGFDEECRDLLIQPDGKILLTGYFSNRRNIKAFVIRLTNPYNSINSKTAILSYNFPNPFNTSTKITYVIPTTIAANKKFLPVNIKVYDILGREIETLVNDFQEPGLYQVQFPSVTQSSELSSGIYLYRIDINGVSEVKKMLLVR</sequence>
<comment type="caution">
    <text evidence="1">The sequence shown here is derived from an EMBL/GenBank/DDBJ whole genome shotgun (WGS) entry which is preliminary data.</text>
</comment>
<dbReference type="AlphaFoldDB" id="A0A832G759"/>
<dbReference type="NCBIfam" id="TIGR04183">
    <property type="entry name" value="Por_Secre_tail"/>
    <property type="match status" value="1"/>
</dbReference>
<accession>A0A832G759</accession>
<evidence type="ECO:0000313" key="1">
    <source>
        <dbReference type="EMBL" id="HGT46677.1"/>
    </source>
</evidence>
<dbReference type="InterPro" id="IPR013431">
    <property type="entry name" value="Delta_60_rpt"/>
</dbReference>
<dbReference type="Gene3D" id="2.60.40.4070">
    <property type="match status" value="1"/>
</dbReference>